<dbReference type="Gene3D" id="1.10.3730.20">
    <property type="match status" value="1"/>
</dbReference>
<organism evidence="8 9">
    <name type="scientific">Puniceispirillum marinum (strain IMCC1322)</name>
    <dbReference type="NCBI Taxonomy" id="488538"/>
    <lineage>
        <taxon>Bacteria</taxon>
        <taxon>Pseudomonadati</taxon>
        <taxon>Pseudomonadota</taxon>
        <taxon>Alphaproteobacteria</taxon>
        <taxon>Candidatus Puniceispirillales</taxon>
        <taxon>Candidatus Puniceispirillaceae</taxon>
        <taxon>Candidatus Puniceispirillum</taxon>
    </lineage>
</organism>
<dbReference type="Proteomes" id="UP000007460">
    <property type="component" value="Chromosome"/>
</dbReference>
<dbReference type="EMBL" id="CP001751">
    <property type="protein sequence ID" value="ADE38359.1"/>
    <property type="molecule type" value="Genomic_DNA"/>
</dbReference>
<feature type="transmembrane region" description="Helical" evidence="6">
    <location>
        <begin position="135"/>
        <end position="153"/>
    </location>
</feature>
<keyword evidence="3 6" id="KW-0812">Transmembrane</keyword>
<evidence type="ECO:0000259" key="7">
    <source>
        <dbReference type="Pfam" id="PF00892"/>
    </source>
</evidence>
<evidence type="ECO:0000256" key="3">
    <source>
        <dbReference type="ARBA" id="ARBA00022692"/>
    </source>
</evidence>
<evidence type="ECO:0000256" key="4">
    <source>
        <dbReference type="ARBA" id="ARBA00022989"/>
    </source>
</evidence>
<evidence type="ECO:0000256" key="1">
    <source>
        <dbReference type="ARBA" id="ARBA00004651"/>
    </source>
</evidence>
<dbReference type="InterPro" id="IPR051258">
    <property type="entry name" value="Diverse_Substrate_Transporter"/>
</dbReference>
<proteinExistence type="predicted"/>
<protein>
    <recommendedName>
        <fullName evidence="7">EamA domain-containing protein</fullName>
    </recommendedName>
</protein>
<dbReference type="PANTHER" id="PTHR42920">
    <property type="entry name" value="OS03G0707200 PROTEIN-RELATED"/>
    <property type="match status" value="1"/>
</dbReference>
<feature type="transmembrane region" description="Helical" evidence="6">
    <location>
        <begin position="106"/>
        <end position="123"/>
    </location>
</feature>
<feature type="transmembrane region" description="Helical" evidence="6">
    <location>
        <begin position="52"/>
        <end position="74"/>
    </location>
</feature>
<sequence length="283" mass="30730">MSKDILDIFPPTLLLVVQIFCSVVLLWVFVIIRLQTHPLRLMPLSIREIAAFASLGILEPGMAYLLGLIGLVHVDASDAVIIQASESMMIVLLSIVIYGIIPRMRFVFLLVISFIGLYLALKSPSGVTPSQAVNFGYLLIFLGTAAAALYVVISGKYAAKYDPAFIVACQQTVALIFALMLLPMGLDDFSTLNDVNANWQAWLYAGFSGVVQYALAFSLYMVALRHIGANISGSFLNLIPVFGLTGAVLFLNETLTMLQLIGTGMTIIAVALVNVEHLKTEKP</sequence>
<dbReference type="AlphaFoldDB" id="D5BP77"/>
<feature type="transmembrane region" description="Helical" evidence="6">
    <location>
        <begin position="202"/>
        <end position="223"/>
    </location>
</feature>
<keyword evidence="5 6" id="KW-0472">Membrane</keyword>
<dbReference type="PANTHER" id="PTHR42920:SF5">
    <property type="entry name" value="EAMA DOMAIN-CONTAINING PROTEIN"/>
    <property type="match status" value="1"/>
</dbReference>
<name>D5BP77_PUNMI</name>
<feature type="transmembrane region" description="Helical" evidence="6">
    <location>
        <begin position="12"/>
        <end position="32"/>
    </location>
</feature>
<keyword evidence="4 6" id="KW-1133">Transmembrane helix</keyword>
<dbReference type="eggNOG" id="COG0697">
    <property type="taxonomic scope" value="Bacteria"/>
</dbReference>
<evidence type="ECO:0000256" key="2">
    <source>
        <dbReference type="ARBA" id="ARBA00022475"/>
    </source>
</evidence>
<evidence type="ECO:0000313" key="9">
    <source>
        <dbReference type="Proteomes" id="UP000007460"/>
    </source>
</evidence>
<feature type="transmembrane region" description="Helical" evidence="6">
    <location>
        <begin position="165"/>
        <end position="182"/>
    </location>
</feature>
<dbReference type="InterPro" id="IPR037185">
    <property type="entry name" value="EmrE-like"/>
</dbReference>
<gene>
    <name evidence="8" type="ordered locus">SAR116_0116</name>
</gene>
<keyword evidence="2" id="KW-1003">Cell membrane</keyword>
<dbReference type="HOGENOM" id="CLU_033863_16_0_5"/>
<comment type="subcellular location">
    <subcellularLocation>
        <location evidence="1">Cell membrane</location>
        <topology evidence="1">Multi-pass membrane protein</topology>
    </subcellularLocation>
</comment>
<dbReference type="KEGG" id="apb:SAR116_0116"/>
<feature type="domain" description="EamA" evidence="7">
    <location>
        <begin position="135"/>
        <end position="274"/>
    </location>
</feature>
<dbReference type="SUPFAM" id="SSF103481">
    <property type="entry name" value="Multidrug resistance efflux transporter EmrE"/>
    <property type="match status" value="2"/>
</dbReference>
<keyword evidence="9" id="KW-1185">Reference proteome</keyword>
<accession>D5BP77</accession>
<feature type="domain" description="EamA" evidence="7">
    <location>
        <begin position="2"/>
        <end position="120"/>
    </location>
</feature>
<evidence type="ECO:0000313" key="8">
    <source>
        <dbReference type="EMBL" id="ADE38359.1"/>
    </source>
</evidence>
<dbReference type="GO" id="GO:0005886">
    <property type="term" value="C:plasma membrane"/>
    <property type="evidence" value="ECO:0007669"/>
    <property type="project" value="UniProtKB-SubCell"/>
</dbReference>
<evidence type="ECO:0000256" key="6">
    <source>
        <dbReference type="SAM" id="Phobius"/>
    </source>
</evidence>
<dbReference type="Pfam" id="PF00892">
    <property type="entry name" value="EamA"/>
    <property type="match status" value="2"/>
</dbReference>
<reference evidence="8 9" key="1">
    <citation type="journal article" date="2010" name="J. Bacteriol.">
        <title>Complete genome sequence of "Candidatus Puniceispirillum marinum" IMCC1322, a representative of the SAR116 clade in the Alphaproteobacteria.</title>
        <authorList>
            <person name="Oh H.M."/>
            <person name="Kwon K.K."/>
            <person name="Kang I."/>
            <person name="Kang S.G."/>
            <person name="Lee J.H."/>
            <person name="Kim S.J."/>
            <person name="Cho J.C."/>
        </authorList>
    </citation>
    <scope>NUCLEOTIDE SEQUENCE [LARGE SCALE GENOMIC DNA]</scope>
    <source>
        <strain evidence="8 9">IMCC1322</strain>
    </source>
</reference>
<feature type="transmembrane region" description="Helical" evidence="6">
    <location>
        <begin position="257"/>
        <end position="275"/>
    </location>
</feature>
<feature type="transmembrane region" description="Helical" evidence="6">
    <location>
        <begin position="235"/>
        <end position="251"/>
    </location>
</feature>
<dbReference type="InterPro" id="IPR000620">
    <property type="entry name" value="EamA_dom"/>
</dbReference>
<evidence type="ECO:0000256" key="5">
    <source>
        <dbReference type="ARBA" id="ARBA00023136"/>
    </source>
</evidence>
<feature type="transmembrane region" description="Helical" evidence="6">
    <location>
        <begin position="80"/>
        <end position="101"/>
    </location>
</feature>